<sequence length="728" mass="83397">MSARKVALLAGQQRGKVKKARLEKKMALLPAISDQADMNSMGFDSLNTIDIAVEESKDLVGLETEVSVAPMIMSGKRKRRSIVWSYFELLPAGKDGRQRCKCRICGTSYLYDSRFGTGNMKRHLVSCFKRDARDTGQLMLPKRSSSVPTSTPKIDHDMFREFLVEAVILHNLPFKFVEWEGIRSLLLHLCADLQLGTANFIGSDCFAMYNREKPRLQKILEEIPKINLTYDLWYSLTTDSYLCLTAHYIDKDWNLQKKILNFCFMPPPYDDECLAEKIYTLLIDWGLDKKVSTITLNGAFANGVSVELLKSQMNPSKGLLYDGDFFQLHCCAGVVNLVIQEGLKEIDEATHKIRESIKYVKGSQSAKNKLLDCIKHNSLDDKRGLRQDVPTWWSSTFTMLDSALYYRQAFVHLELCDPEYKYCPSKSEWDSIEMLRKLLAVFYEITNIFSSSKCPTTNLYFPVVFSAYLTLKEEMGNDDEYVRTVATRMFSKFEKYWSDFNTTLVVAVILDPRYKFSFVEWCYKKLYNDGGVIESMKVRDKLFSLYSKYSGANNLITVPKPTISSGNAIMAAHAPASENSFSKETTDVFQEFDSFGSEESVLQKSQLELYLDEPRMDRKAKLDILAYWKGNQFRYPEVSAMARDFLSIPISTVTLENAFDESGRVLDQHLSALNPDILEAFICTRDWLYGENEMTKVNFEELTKNILELDFDVKTELPECSNSGHMLN</sequence>
<dbReference type="InterPro" id="IPR052035">
    <property type="entry name" value="ZnF_BED_domain_contain"/>
</dbReference>
<dbReference type="GO" id="GO:0008270">
    <property type="term" value="F:zinc ion binding"/>
    <property type="evidence" value="ECO:0007669"/>
    <property type="project" value="UniProtKB-KW"/>
</dbReference>
<protein>
    <submittedName>
        <fullName evidence="12">AC transposase</fullName>
        <ecNumber evidence="12">1.1.1.1</ecNumber>
    </submittedName>
</protein>
<evidence type="ECO:0000256" key="9">
    <source>
        <dbReference type="ARBA" id="ARBA00023242"/>
    </source>
</evidence>
<comment type="subcellular location">
    <subcellularLocation>
        <location evidence="1">Nucleus</location>
    </subcellularLocation>
</comment>
<dbReference type="OrthoDB" id="1935496at2759"/>
<keyword evidence="4 10" id="KW-0863">Zinc-finger</keyword>
<dbReference type="AlphaFoldDB" id="A0A2I0B0K7"/>
<keyword evidence="8" id="KW-0804">Transcription</keyword>
<evidence type="ECO:0000313" key="12">
    <source>
        <dbReference type="EMBL" id="PKA61305.1"/>
    </source>
</evidence>
<dbReference type="Proteomes" id="UP000236161">
    <property type="component" value="Unassembled WGS sequence"/>
</dbReference>
<keyword evidence="9" id="KW-0539">Nucleus</keyword>
<dbReference type="EMBL" id="KZ451932">
    <property type="protein sequence ID" value="PKA61305.1"/>
    <property type="molecule type" value="Genomic_DNA"/>
</dbReference>
<comment type="subunit">
    <text evidence="2">Homodimer.</text>
</comment>
<organism evidence="12 13">
    <name type="scientific">Apostasia shenzhenica</name>
    <dbReference type="NCBI Taxonomy" id="1088818"/>
    <lineage>
        <taxon>Eukaryota</taxon>
        <taxon>Viridiplantae</taxon>
        <taxon>Streptophyta</taxon>
        <taxon>Embryophyta</taxon>
        <taxon>Tracheophyta</taxon>
        <taxon>Spermatophyta</taxon>
        <taxon>Magnoliopsida</taxon>
        <taxon>Liliopsida</taxon>
        <taxon>Asparagales</taxon>
        <taxon>Orchidaceae</taxon>
        <taxon>Apostasioideae</taxon>
        <taxon>Apostasia</taxon>
    </lineage>
</organism>
<proteinExistence type="predicted"/>
<evidence type="ECO:0000256" key="6">
    <source>
        <dbReference type="ARBA" id="ARBA00023015"/>
    </source>
</evidence>
<dbReference type="SUPFAM" id="SSF53098">
    <property type="entry name" value="Ribonuclease H-like"/>
    <property type="match status" value="1"/>
</dbReference>
<dbReference type="InterPro" id="IPR003656">
    <property type="entry name" value="Znf_BED"/>
</dbReference>
<dbReference type="GO" id="GO:0005634">
    <property type="term" value="C:nucleus"/>
    <property type="evidence" value="ECO:0007669"/>
    <property type="project" value="UniProtKB-SubCell"/>
</dbReference>
<dbReference type="InterPro" id="IPR036236">
    <property type="entry name" value="Znf_C2H2_sf"/>
</dbReference>
<dbReference type="EC" id="1.1.1.1" evidence="12"/>
<dbReference type="InterPro" id="IPR025525">
    <property type="entry name" value="hAT-like_transposase_RNase-H"/>
</dbReference>
<dbReference type="Pfam" id="PF14372">
    <property type="entry name" value="hAT-like_RNase-H"/>
    <property type="match status" value="1"/>
</dbReference>
<evidence type="ECO:0000256" key="5">
    <source>
        <dbReference type="ARBA" id="ARBA00022833"/>
    </source>
</evidence>
<dbReference type="GO" id="GO:0004022">
    <property type="term" value="F:alcohol dehydrogenase (NAD+) activity"/>
    <property type="evidence" value="ECO:0007669"/>
    <property type="project" value="UniProtKB-EC"/>
</dbReference>
<dbReference type="PANTHER" id="PTHR46481:SF6">
    <property type="entry name" value="ZINC FINGER BED DOMAIN-CONTAINING PROTEIN RICESLEEPER 2-LIKE"/>
    <property type="match status" value="1"/>
</dbReference>
<dbReference type="SMART" id="SM00614">
    <property type="entry name" value="ZnF_BED"/>
    <property type="match status" value="1"/>
</dbReference>
<gene>
    <name evidence="12" type="ORF">AXF42_Ash006202</name>
</gene>
<evidence type="ECO:0000256" key="7">
    <source>
        <dbReference type="ARBA" id="ARBA00023125"/>
    </source>
</evidence>
<evidence type="ECO:0000256" key="3">
    <source>
        <dbReference type="ARBA" id="ARBA00022723"/>
    </source>
</evidence>
<dbReference type="PROSITE" id="PS50808">
    <property type="entry name" value="ZF_BED"/>
    <property type="match status" value="1"/>
</dbReference>
<evidence type="ECO:0000259" key="11">
    <source>
        <dbReference type="PROSITE" id="PS50808"/>
    </source>
</evidence>
<keyword evidence="7" id="KW-0238">DNA-binding</keyword>
<dbReference type="GO" id="GO:0046983">
    <property type="term" value="F:protein dimerization activity"/>
    <property type="evidence" value="ECO:0007669"/>
    <property type="project" value="InterPro"/>
</dbReference>
<name>A0A2I0B0K7_9ASPA</name>
<keyword evidence="13" id="KW-1185">Reference proteome</keyword>
<evidence type="ECO:0000256" key="10">
    <source>
        <dbReference type="PROSITE-ProRule" id="PRU00027"/>
    </source>
</evidence>
<dbReference type="GO" id="GO:0003677">
    <property type="term" value="F:DNA binding"/>
    <property type="evidence" value="ECO:0007669"/>
    <property type="project" value="UniProtKB-KW"/>
</dbReference>
<evidence type="ECO:0000256" key="1">
    <source>
        <dbReference type="ARBA" id="ARBA00004123"/>
    </source>
</evidence>
<keyword evidence="3" id="KW-0479">Metal-binding</keyword>
<evidence type="ECO:0000313" key="13">
    <source>
        <dbReference type="Proteomes" id="UP000236161"/>
    </source>
</evidence>
<dbReference type="Pfam" id="PF02892">
    <property type="entry name" value="zf-BED"/>
    <property type="match status" value="1"/>
</dbReference>
<keyword evidence="6" id="KW-0805">Transcription regulation</keyword>
<accession>A0A2I0B0K7</accession>
<dbReference type="InterPro" id="IPR012337">
    <property type="entry name" value="RNaseH-like_sf"/>
</dbReference>
<evidence type="ECO:0000256" key="2">
    <source>
        <dbReference type="ARBA" id="ARBA00011738"/>
    </source>
</evidence>
<dbReference type="SUPFAM" id="SSF57667">
    <property type="entry name" value="beta-beta-alpha zinc fingers"/>
    <property type="match status" value="1"/>
</dbReference>
<evidence type="ECO:0000256" key="8">
    <source>
        <dbReference type="ARBA" id="ARBA00023163"/>
    </source>
</evidence>
<keyword evidence="12" id="KW-0560">Oxidoreductase</keyword>
<evidence type="ECO:0000256" key="4">
    <source>
        <dbReference type="ARBA" id="ARBA00022771"/>
    </source>
</evidence>
<feature type="domain" description="BED-type" evidence="11">
    <location>
        <begin position="78"/>
        <end position="135"/>
    </location>
</feature>
<dbReference type="Pfam" id="PF05699">
    <property type="entry name" value="Dimer_Tnp_hAT"/>
    <property type="match status" value="1"/>
</dbReference>
<dbReference type="PANTHER" id="PTHR46481">
    <property type="entry name" value="ZINC FINGER BED DOMAIN-CONTAINING PROTEIN 4"/>
    <property type="match status" value="1"/>
</dbReference>
<dbReference type="InterPro" id="IPR008906">
    <property type="entry name" value="HATC_C_dom"/>
</dbReference>
<reference evidence="12 13" key="1">
    <citation type="journal article" date="2017" name="Nature">
        <title>The Apostasia genome and the evolution of orchids.</title>
        <authorList>
            <person name="Zhang G.Q."/>
            <person name="Liu K.W."/>
            <person name="Li Z."/>
            <person name="Lohaus R."/>
            <person name="Hsiao Y.Y."/>
            <person name="Niu S.C."/>
            <person name="Wang J.Y."/>
            <person name="Lin Y.C."/>
            <person name="Xu Q."/>
            <person name="Chen L.J."/>
            <person name="Yoshida K."/>
            <person name="Fujiwara S."/>
            <person name="Wang Z.W."/>
            <person name="Zhang Y.Q."/>
            <person name="Mitsuda N."/>
            <person name="Wang M."/>
            <person name="Liu G.H."/>
            <person name="Pecoraro L."/>
            <person name="Huang H.X."/>
            <person name="Xiao X.J."/>
            <person name="Lin M."/>
            <person name="Wu X.Y."/>
            <person name="Wu W.L."/>
            <person name="Chen Y.Y."/>
            <person name="Chang S.B."/>
            <person name="Sakamoto S."/>
            <person name="Ohme-Takagi M."/>
            <person name="Yagi M."/>
            <person name="Zeng S.J."/>
            <person name="Shen C.Y."/>
            <person name="Yeh C.M."/>
            <person name="Luo Y.B."/>
            <person name="Tsai W.C."/>
            <person name="Van de Peer Y."/>
            <person name="Liu Z.J."/>
        </authorList>
    </citation>
    <scope>NUCLEOTIDE SEQUENCE [LARGE SCALE GENOMIC DNA]</scope>
    <source>
        <strain evidence="13">cv. Shenzhen</strain>
        <tissue evidence="12">Stem</tissue>
    </source>
</reference>
<keyword evidence="5" id="KW-0862">Zinc</keyword>